<dbReference type="InterPro" id="IPR036291">
    <property type="entry name" value="NAD(P)-bd_dom_sf"/>
</dbReference>
<gene>
    <name evidence="4" type="ORF">GCM10011499_09500</name>
</gene>
<dbReference type="Pfam" id="PF22725">
    <property type="entry name" value="GFO_IDH_MocA_C3"/>
    <property type="match status" value="1"/>
</dbReference>
<dbReference type="InterPro" id="IPR050463">
    <property type="entry name" value="Gfo/Idh/MocA_oxidrdct_glycsds"/>
</dbReference>
<dbReference type="AlphaFoldDB" id="A0A916R7L7"/>
<dbReference type="SUPFAM" id="SSF51735">
    <property type="entry name" value="NAD(P)-binding Rossmann-fold domains"/>
    <property type="match status" value="1"/>
</dbReference>
<organism evidence="4 5">
    <name type="scientific">Pelagibacterium lentulum</name>
    <dbReference type="NCBI Taxonomy" id="2029865"/>
    <lineage>
        <taxon>Bacteria</taxon>
        <taxon>Pseudomonadati</taxon>
        <taxon>Pseudomonadota</taxon>
        <taxon>Alphaproteobacteria</taxon>
        <taxon>Hyphomicrobiales</taxon>
        <taxon>Devosiaceae</taxon>
        <taxon>Pelagibacterium</taxon>
    </lineage>
</organism>
<dbReference type="Gene3D" id="3.30.360.10">
    <property type="entry name" value="Dihydrodipicolinate Reductase, domain 2"/>
    <property type="match status" value="1"/>
</dbReference>
<dbReference type="RefSeq" id="WP_127073053.1">
    <property type="nucleotide sequence ID" value="NZ_BMKB01000001.1"/>
</dbReference>
<reference evidence="4 5" key="1">
    <citation type="journal article" date="2014" name="Int. J. Syst. Evol. Microbiol.">
        <title>Complete genome sequence of Corynebacterium casei LMG S-19264T (=DSM 44701T), isolated from a smear-ripened cheese.</title>
        <authorList>
            <consortium name="US DOE Joint Genome Institute (JGI-PGF)"/>
            <person name="Walter F."/>
            <person name="Albersmeier A."/>
            <person name="Kalinowski J."/>
            <person name="Ruckert C."/>
        </authorList>
    </citation>
    <scope>NUCLEOTIDE SEQUENCE [LARGE SCALE GENOMIC DNA]</scope>
    <source>
        <strain evidence="4 5">CGMCC 1.15896</strain>
    </source>
</reference>
<evidence type="ECO:0000259" key="3">
    <source>
        <dbReference type="Pfam" id="PF22725"/>
    </source>
</evidence>
<dbReference type="SUPFAM" id="SSF55347">
    <property type="entry name" value="Glyceraldehyde-3-phosphate dehydrogenase-like, C-terminal domain"/>
    <property type="match status" value="1"/>
</dbReference>
<name>A0A916R7L7_9HYPH</name>
<keyword evidence="1" id="KW-0560">Oxidoreductase</keyword>
<keyword evidence="5" id="KW-1185">Reference proteome</keyword>
<feature type="domain" description="GFO/IDH/MocA-like oxidoreductase" evidence="3">
    <location>
        <begin position="134"/>
        <end position="260"/>
    </location>
</feature>
<feature type="domain" description="Gfo/Idh/MocA-like oxidoreductase N-terminal" evidence="2">
    <location>
        <begin position="26"/>
        <end position="122"/>
    </location>
</feature>
<dbReference type="InterPro" id="IPR000683">
    <property type="entry name" value="Gfo/Idh/MocA-like_OxRdtase_N"/>
</dbReference>
<dbReference type="Gene3D" id="3.40.50.720">
    <property type="entry name" value="NAD(P)-binding Rossmann-like Domain"/>
    <property type="match status" value="1"/>
</dbReference>
<evidence type="ECO:0000259" key="2">
    <source>
        <dbReference type="Pfam" id="PF01408"/>
    </source>
</evidence>
<comment type="caution">
    <text evidence="4">The sequence shown here is derived from an EMBL/GenBank/DDBJ whole genome shotgun (WGS) entry which is preliminary data.</text>
</comment>
<proteinExistence type="predicted"/>
<accession>A0A916R7L7</accession>
<evidence type="ECO:0000313" key="5">
    <source>
        <dbReference type="Proteomes" id="UP000596977"/>
    </source>
</evidence>
<dbReference type="EMBL" id="BMKB01000001">
    <property type="protein sequence ID" value="GGA41947.1"/>
    <property type="molecule type" value="Genomic_DNA"/>
</dbReference>
<dbReference type="OrthoDB" id="9768836at2"/>
<evidence type="ECO:0000313" key="4">
    <source>
        <dbReference type="EMBL" id="GGA41947.1"/>
    </source>
</evidence>
<protein>
    <submittedName>
        <fullName evidence="4">Oxidoreductase</fullName>
    </submittedName>
</protein>
<evidence type="ECO:0000256" key="1">
    <source>
        <dbReference type="ARBA" id="ARBA00023002"/>
    </source>
</evidence>
<dbReference type="Proteomes" id="UP000596977">
    <property type="component" value="Unassembled WGS sequence"/>
</dbReference>
<dbReference type="PANTHER" id="PTHR43818">
    <property type="entry name" value="BCDNA.GH03377"/>
    <property type="match status" value="1"/>
</dbReference>
<dbReference type="InterPro" id="IPR055170">
    <property type="entry name" value="GFO_IDH_MocA-like_dom"/>
</dbReference>
<dbReference type="GO" id="GO:0016491">
    <property type="term" value="F:oxidoreductase activity"/>
    <property type="evidence" value="ECO:0007669"/>
    <property type="project" value="UniProtKB-KW"/>
</dbReference>
<dbReference type="Pfam" id="PF01408">
    <property type="entry name" value="GFO_IDH_MocA"/>
    <property type="match status" value="1"/>
</dbReference>
<sequence length="339" mass="37205">MSQLRFSAVGINHGHIYGQVDALIRAGSELVSFHAPEDDLAKAFAEKYPQAERIADPRAIYEDATIGLVASAAIPGDRAAIAIAAMEHGKDVLIDKPGMTSLEQLEKVRAVQAKTGRIFSVLYSEHFENRATVKAGQLVHAGAIGKVVNTAGFGPHRINKPSRPDWFFVKNRYGGILTDIASHQVEQFLFFTDSLDAEIAAASIANHANGETPGLEDFGDIYLRTGKATGYIRVDWYTPETLPTWGDGRLTILGTEGYIEIRKNIDIAGREGTDHLFLVNKDGVQHFDCSKDDLPFGRQLLADIENRTETAMPQARCFKAMEIALKAQALADKAYYKDI</sequence>
<dbReference type="GO" id="GO:0000166">
    <property type="term" value="F:nucleotide binding"/>
    <property type="evidence" value="ECO:0007669"/>
    <property type="project" value="InterPro"/>
</dbReference>
<dbReference type="PANTHER" id="PTHR43818:SF11">
    <property type="entry name" value="BCDNA.GH03377"/>
    <property type="match status" value="1"/>
</dbReference>